<reference evidence="1" key="1">
    <citation type="submission" date="2020-02" db="EMBL/GenBank/DDBJ databases">
        <authorList>
            <person name="Meier V. D."/>
        </authorList>
    </citation>
    <scope>NUCLEOTIDE SEQUENCE</scope>
    <source>
        <strain evidence="1">AVDCRST_MAG15</strain>
    </source>
</reference>
<organism evidence="1">
    <name type="scientific">uncultured Rubellimicrobium sp</name>
    <dbReference type="NCBI Taxonomy" id="543078"/>
    <lineage>
        <taxon>Bacteria</taxon>
        <taxon>Pseudomonadati</taxon>
        <taxon>Pseudomonadota</taxon>
        <taxon>Alphaproteobacteria</taxon>
        <taxon>Rhodobacterales</taxon>
        <taxon>Roseobacteraceae</taxon>
        <taxon>Rubellimicrobium</taxon>
        <taxon>environmental samples</taxon>
    </lineage>
</organism>
<sequence>MNHNHRRVLHSLFAHPIPSNLHLIEVEAVLRELGAEVGHTGHGRFSATLGNQRVTLHGGNNDLSRDEVVQVRKALEAVGIEPARDYPI</sequence>
<dbReference type="AlphaFoldDB" id="A0A6J4P7L1"/>
<name>A0A6J4P7L1_9RHOB</name>
<evidence type="ECO:0000313" key="1">
    <source>
        <dbReference type="EMBL" id="CAA9406677.1"/>
    </source>
</evidence>
<evidence type="ECO:0008006" key="2">
    <source>
        <dbReference type="Google" id="ProtNLM"/>
    </source>
</evidence>
<accession>A0A6J4P7L1</accession>
<dbReference type="EMBL" id="CADCUU010000189">
    <property type="protein sequence ID" value="CAA9406677.1"/>
    <property type="molecule type" value="Genomic_DNA"/>
</dbReference>
<proteinExistence type="predicted"/>
<protein>
    <recommendedName>
        <fullName evidence="2">HicA protein</fullName>
    </recommendedName>
</protein>
<gene>
    <name evidence="1" type="ORF">AVDCRST_MAG15-1338</name>
</gene>